<protein>
    <submittedName>
        <fullName evidence="1">Uncharacterized protein</fullName>
    </submittedName>
</protein>
<sequence length="51" mass="5706">MRGSDFDRADKAALRFKQLLAADLADTDAALAALELISTIWTPQQTRSWQK</sequence>
<organism evidence="1 2">
    <name type="scientific">Haloarcula argentinensis</name>
    <dbReference type="NCBI Taxonomy" id="43776"/>
    <lineage>
        <taxon>Archaea</taxon>
        <taxon>Methanobacteriati</taxon>
        <taxon>Methanobacteriota</taxon>
        <taxon>Stenosarchaea group</taxon>
        <taxon>Halobacteria</taxon>
        <taxon>Halobacteriales</taxon>
        <taxon>Haloarculaceae</taxon>
        <taxon>Haloarcula</taxon>
    </lineage>
</organism>
<proteinExistence type="predicted"/>
<comment type="caution">
    <text evidence="1">The sequence shown here is derived from an EMBL/GenBank/DDBJ whole genome shotgun (WGS) entry which is preliminary data.</text>
</comment>
<reference evidence="1" key="1">
    <citation type="journal article" date="2014" name="Int. J. Syst. Evol. Microbiol.">
        <title>Complete genome sequence of Corynebacterium casei LMG S-19264T (=DSM 44701T), isolated from a smear-ripened cheese.</title>
        <authorList>
            <consortium name="US DOE Joint Genome Institute (JGI-PGF)"/>
            <person name="Walter F."/>
            <person name="Albersmeier A."/>
            <person name="Kalinowski J."/>
            <person name="Ruckert C."/>
        </authorList>
    </citation>
    <scope>NUCLEOTIDE SEQUENCE</scope>
    <source>
        <strain evidence="1">JCM 15759</strain>
    </source>
</reference>
<name>A0A830FW59_HALAR</name>
<dbReference type="EMBL" id="BMON01000004">
    <property type="protein sequence ID" value="GGM49723.1"/>
    <property type="molecule type" value="Genomic_DNA"/>
</dbReference>
<reference evidence="1" key="2">
    <citation type="submission" date="2020-09" db="EMBL/GenBank/DDBJ databases">
        <authorList>
            <person name="Sun Q."/>
            <person name="Ohkuma M."/>
        </authorList>
    </citation>
    <scope>NUCLEOTIDE SEQUENCE</scope>
    <source>
        <strain evidence="1">JCM 15759</strain>
    </source>
</reference>
<dbReference type="AlphaFoldDB" id="A0A830FW59"/>
<accession>A0A830FW59</accession>
<evidence type="ECO:0000313" key="2">
    <source>
        <dbReference type="Proteomes" id="UP000656367"/>
    </source>
</evidence>
<evidence type="ECO:0000313" key="1">
    <source>
        <dbReference type="EMBL" id="GGM49723.1"/>
    </source>
</evidence>
<dbReference type="Proteomes" id="UP000656367">
    <property type="component" value="Unassembled WGS sequence"/>
</dbReference>
<gene>
    <name evidence="1" type="ORF">GCM10009006_33680</name>
</gene>